<name>A0A0F9HQH8_9ZZZZ</name>
<evidence type="ECO:0000256" key="1">
    <source>
        <dbReference type="SAM" id="MobiDB-lite"/>
    </source>
</evidence>
<sequence length="140" mass="15202">MPEETPPTVVGEDTEGGEEASDTASREPSDESTVAQQSEDIPDWQPGSAISLALERTTKLEERLATVEQHTANAAEQVSVLLITIGSSNKTILRLEDQLRKLEQRFTQRFGAGYDHCRKCGRRVKPGDGDHPACGGSAPR</sequence>
<proteinExistence type="predicted"/>
<gene>
    <name evidence="2" type="ORF">LCGC14_1969640</name>
</gene>
<feature type="compositionally biased region" description="Acidic residues" evidence="1">
    <location>
        <begin position="12"/>
        <end position="21"/>
    </location>
</feature>
<feature type="region of interest" description="Disordered" evidence="1">
    <location>
        <begin position="1"/>
        <end position="48"/>
    </location>
</feature>
<protein>
    <submittedName>
        <fullName evidence="2">Uncharacterized protein</fullName>
    </submittedName>
</protein>
<reference evidence="2" key="1">
    <citation type="journal article" date="2015" name="Nature">
        <title>Complex archaea that bridge the gap between prokaryotes and eukaryotes.</title>
        <authorList>
            <person name="Spang A."/>
            <person name="Saw J.H."/>
            <person name="Jorgensen S.L."/>
            <person name="Zaremba-Niedzwiedzka K."/>
            <person name="Martijn J."/>
            <person name="Lind A.E."/>
            <person name="van Eijk R."/>
            <person name="Schleper C."/>
            <person name="Guy L."/>
            <person name="Ettema T.J."/>
        </authorList>
    </citation>
    <scope>NUCLEOTIDE SEQUENCE</scope>
</reference>
<organism evidence="2">
    <name type="scientific">marine sediment metagenome</name>
    <dbReference type="NCBI Taxonomy" id="412755"/>
    <lineage>
        <taxon>unclassified sequences</taxon>
        <taxon>metagenomes</taxon>
        <taxon>ecological metagenomes</taxon>
    </lineage>
</organism>
<dbReference type="AlphaFoldDB" id="A0A0F9HQH8"/>
<dbReference type="EMBL" id="LAZR01021837">
    <property type="protein sequence ID" value="KKL83945.1"/>
    <property type="molecule type" value="Genomic_DNA"/>
</dbReference>
<evidence type="ECO:0000313" key="2">
    <source>
        <dbReference type="EMBL" id="KKL83945.1"/>
    </source>
</evidence>
<comment type="caution">
    <text evidence="2">The sequence shown here is derived from an EMBL/GenBank/DDBJ whole genome shotgun (WGS) entry which is preliminary data.</text>
</comment>
<accession>A0A0F9HQH8</accession>